<evidence type="ECO:0000259" key="2">
    <source>
        <dbReference type="Pfam" id="PF13229"/>
    </source>
</evidence>
<dbReference type="RefSeq" id="WP_093968181.1">
    <property type="nucleotide sequence ID" value="NZ_FXYE01000002.1"/>
</dbReference>
<feature type="signal peptide" evidence="1">
    <location>
        <begin position="1"/>
        <end position="24"/>
    </location>
</feature>
<accession>A0A238KUV6</accession>
<dbReference type="Gene3D" id="2.160.20.10">
    <property type="entry name" value="Single-stranded right-handed beta-helix, Pectin lyase-like"/>
    <property type="match status" value="1"/>
</dbReference>
<dbReference type="InterPro" id="IPR012334">
    <property type="entry name" value="Pectin_lyas_fold"/>
</dbReference>
<name>A0A238KUV6_9RHOB</name>
<dbReference type="SMART" id="SM00710">
    <property type="entry name" value="PbH1"/>
    <property type="match status" value="5"/>
</dbReference>
<dbReference type="AlphaFoldDB" id="A0A238KUV6"/>
<dbReference type="EMBL" id="FXYE01000002">
    <property type="protein sequence ID" value="SMX46487.1"/>
    <property type="molecule type" value="Genomic_DNA"/>
</dbReference>
<feature type="chain" id="PRO_5013054061" description="Right handed beta helix domain-containing protein" evidence="1">
    <location>
        <begin position="25"/>
        <end position="521"/>
    </location>
</feature>
<dbReference type="Pfam" id="PF13229">
    <property type="entry name" value="Beta_helix"/>
    <property type="match status" value="1"/>
</dbReference>
<evidence type="ECO:0000256" key="1">
    <source>
        <dbReference type="SAM" id="SignalP"/>
    </source>
</evidence>
<protein>
    <recommendedName>
        <fullName evidence="2">Right handed beta helix domain-containing protein</fullName>
    </recommendedName>
</protein>
<keyword evidence="4" id="KW-1185">Reference proteome</keyword>
<dbReference type="OrthoDB" id="3938151at2"/>
<dbReference type="SUPFAM" id="SSF51126">
    <property type="entry name" value="Pectin lyase-like"/>
    <property type="match status" value="1"/>
</dbReference>
<organism evidence="3 4">
    <name type="scientific">Actibacterium lipolyticum</name>
    <dbReference type="NCBI Taxonomy" id="1524263"/>
    <lineage>
        <taxon>Bacteria</taxon>
        <taxon>Pseudomonadati</taxon>
        <taxon>Pseudomonadota</taxon>
        <taxon>Alphaproteobacteria</taxon>
        <taxon>Rhodobacterales</taxon>
        <taxon>Roseobacteraceae</taxon>
        <taxon>Actibacterium</taxon>
    </lineage>
</organism>
<dbReference type="Proteomes" id="UP000202922">
    <property type="component" value="Unassembled WGS sequence"/>
</dbReference>
<feature type="domain" description="Right handed beta helix" evidence="2">
    <location>
        <begin position="163"/>
        <end position="323"/>
    </location>
</feature>
<sequence>MIAFRLRNFAAALCVLLSASYGMANCLDDSKDQTIVRSAEELRSALQFARGGETFALAPGDYGTLRIMGSARKASGWKSTVTLCSSDADDRARFSGLFLRKVSDLTFDGIEFNYRFAKGQDPNATRPYMVQEARRVAFLNSLFVGDRAAGTNGFEDGFPAAQALFVRDSYNVRIENTEFRLFYRGVILNNVASVVFRNNNLHSLRSDGLNLVSVDNVLIEDNYFHDFERSEKIADHADMIQMWSRGASRASQNIVIRGNTMNSGTGLFSQSIFLRNEVVDKGQAGPEMWYRDITIEDNVIINAQSHGISVGETIGLVIRNNSVLRTRPSRGSARMGAVAIPRINVKPESQNVVIENNVTSAIKGFAGQDGWKVEGNVPVQDESPFAPGYYADMFVAPPFDTVPTLAHFQSLPGGPLDVEKAGATRLAFENEPAEVTPLIRVTRASGRYGYNFDASFSAGPEGFLTQQEGVTFRWKFEGGKEADGPEASYAFEGGGKKKVELFVTMPSGEKYSTKMLLSLDE</sequence>
<reference evidence="4" key="1">
    <citation type="submission" date="2017-05" db="EMBL/GenBank/DDBJ databases">
        <authorList>
            <person name="Rodrigo-Torres L."/>
            <person name="Arahal R. D."/>
            <person name="Lucena T."/>
        </authorList>
    </citation>
    <scope>NUCLEOTIDE SEQUENCE [LARGE SCALE GENOMIC DNA]</scope>
    <source>
        <strain evidence="4">CECT 8621</strain>
    </source>
</reference>
<evidence type="ECO:0000313" key="3">
    <source>
        <dbReference type="EMBL" id="SMX46487.1"/>
    </source>
</evidence>
<dbReference type="InterPro" id="IPR039448">
    <property type="entry name" value="Beta_helix"/>
</dbReference>
<evidence type="ECO:0000313" key="4">
    <source>
        <dbReference type="Proteomes" id="UP000202922"/>
    </source>
</evidence>
<proteinExistence type="predicted"/>
<dbReference type="InterPro" id="IPR006626">
    <property type="entry name" value="PbH1"/>
</dbReference>
<keyword evidence="1" id="KW-0732">Signal</keyword>
<dbReference type="InterPro" id="IPR011050">
    <property type="entry name" value="Pectin_lyase_fold/virulence"/>
</dbReference>
<gene>
    <name evidence="3" type="ORF">COL8621_03133</name>
</gene>